<proteinExistence type="inferred from homology"/>
<dbReference type="AlphaFoldDB" id="A0A812LU28"/>
<evidence type="ECO:0000256" key="2">
    <source>
        <dbReference type="ARBA" id="ARBA00005862"/>
    </source>
</evidence>
<evidence type="ECO:0000313" key="9">
    <source>
        <dbReference type="Proteomes" id="UP000649617"/>
    </source>
</evidence>
<comment type="caution">
    <text evidence="8">The sequence shown here is derived from an EMBL/GenBank/DDBJ whole genome shotgun (WGS) entry which is preliminary data.</text>
</comment>
<dbReference type="EMBL" id="CAJNIZ010006856">
    <property type="protein sequence ID" value="CAE7253153.1"/>
    <property type="molecule type" value="Genomic_DNA"/>
</dbReference>
<feature type="region of interest" description="Disordered" evidence="6">
    <location>
        <begin position="539"/>
        <end position="563"/>
    </location>
</feature>
<dbReference type="InterPro" id="IPR002081">
    <property type="entry name" value="Cryptochrome/DNA_photolyase_1"/>
</dbReference>
<feature type="compositionally biased region" description="Basic and acidic residues" evidence="6">
    <location>
        <begin position="713"/>
        <end position="724"/>
    </location>
</feature>
<dbReference type="Gene3D" id="1.10.579.10">
    <property type="entry name" value="DNA Cyclobutane Dipyrimidine Photolyase, subunit A, domain 3"/>
    <property type="match status" value="1"/>
</dbReference>
<dbReference type="Gene3D" id="3.40.50.620">
    <property type="entry name" value="HUPs"/>
    <property type="match status" value="1"/>
</dbReference>
<evidence type="ECO:0000259" key="7">
    <source>
        <dbReference type="PROSITE" id="PS51645"/>
    </source>
</evidence>
<dbReference type="InterPro" id="IPR006050">
    <property type="entry name" value="DNA_photolyase_N"/>
</dbReference>
<feature type="region of interest" description="Disordered" evidence="6">
    <location>
        <begin position="694"/>
        <end position="742"/>
    </location>
</feature>
<dbReference type="Pfam" id="PF00875">
    <property type="entry name" value="DNA_photolyase"/>
    <property type="match status" value="1"/>
</dbReference>
<evidence type="ECO:0000313" key="8">
    <source>
        <dbReference type="EMBL" id="CAE7253153.1"/>
    </source>
</evidence>
<comment type="cofactor">
    <cofactor evidence="1">
        <name>FAD</name>
        <dbReference type="ChEBI" id="CHEBI:57692"/>
    </cofactor>
</comment>
<dbReference type="SUPFAM" id="SSF48173">
    <property type="entry name" value="Cryptochrome/photolyase FAD-binding domain"/>
    <property type="match status" value="1"/>
</dbReference>
<accession>A0A812LU28</accession>
<dbReference type="Pfam" id="PF03441">
    <property type="entry name" value="FAD_binding_7"/>
    <property type="match status" value="1"/>
</dbReference>
<feature type="site" description="Electron transfer via tryptophanyl radical" evidence="5">
    <location>
        <position position="414"/>
    </location>
</feature>
<dbReference type="InterPro" id="IPR014729">
    <property type="entry name" value="Rossmann-like_a/b/a_fold"/>
</dbReference>
<dbReference type="PANTHER" id="PTHR11455">
    <property type="entry name" value="CRYPTOCHROME"/>
    <property type="match status" value="1"/>
</dbReference>
<evidence type="ECO:0000256" key="6">
    <source>
        <dbReference type="SAM" id="MobiDB-lite"/>
    </source>
</evidence>
<name>A0A812LU28_SYMPI</name>
<feature type="domain" description="Photolyase/cryptochrome alpha/beta" evidence="7">
    <location>
        <begin position="6"/>
        <end position="143"/>
    </location>
</feature>
<dbReference type="Proteomes" id="UP000649617">
    <property type="component" value="Unassembled WGS sequence"/>
</dbReference>
<feature type="site" description="Electron transfer via tryptophanyl radical" evidence="5">
    <location>
        <position position="338"/>
    </location>
</feature>
<dbReference type="GO" id="GO:0000719">
    <property type="term" value="P:photoreactive repair"/>
    <property type="evidence" value="ECO:0007669"/>
    <property type="project" value="TreeGrafter"/>
</dbReference>
<feature type="site" description="Electron transfer via tryptophanyl radical" evidence="5">
    <location>
        <position position="391"/>
    </location>
</feature>
<evidence type="ECO:0000256" key="4">
    <source>
        <dbReference type="ARBA" id="ARBA00022827"/>
    </source>
</evidence>
<dbReference type="Gene3D" id="1.25.40.80">
    <property type="match status" value="1"/>
</dbReference>
<gene>
    <name evidence="8" type="primary">cry</name>
    <name evidence="8" type="ORF">SPIL2461_LOCUS4968</name>
</gene>
<dbReference type="InterPro" id="IPR036134">
    <property type="entry name" value="Crypto/Photolyase_FAD-like_sf"/>
</dbReference>
<keyword evidence="3" id="KW-0285">Flavoprotein</keyword>
<dbReference type="InterPro" id="IPR005101">
    <property type="entry name" value="Cryptochr/Photolyase_FAD-bd"/>
</dbReference>
<comment type="similarity">
    <text evidence="2">Belongs to the DNA photolyase class-1 family.</text>
</comment>
<dbReference type="PRINTS" id="PR00147">
    <property type="entry name" value="DNAPHOTLYASE"/>
</dbReference>
<dbReference type="PANTHER" id="PTHR11455:SF22">
    <property type="entry name" value="CRYPTOCHROME DASH"/>
    <property type="match status" value="1"/>
</dbReference>
<dbReference type="SUPFAM" id="SSF52425">
    <property type="entry name" value="Cryptochrome/photolyase, N-terminal domain"/>
    <property type="match status" value="1"/>
</dbReference>
<feature type="region of interest" description="Disordered" evidence="6">
    <location>
        <begin position="481"/>
        <end position="503"/>
    </location>
</feature>
<dbReference type="OrthoDB" id="435881at2759"/>
<evidence type="ECO:0000256" key="3">
    <source>
        <dbReference type="ARBA" id="ARBA00022630"/>
    </source>
</evidence>
<protein>
    <submittedName>
        <fullName evidence="8">Cry protein</fullName>
    </submittedName>
</protein>
<dbReference type="GO" id="GO:0003904">
    <property type="term" value="F:deoxyribodipyrimidine photo-lyase activity"/>
    <property type="evidence" value="ECO:0007669"/>
    <property type="project" value="TreeGrafter"/>
</dbReference>
<dbReference type="GO" id="GO:0071949">
    <property type="term" value="F:FAD binding"/>
    <property type="evidence" value="ECO:0007669"/>
    <property type="project" value="TreeGrafter"/>
</dbReference>
<feature type="compositionally biased region" description="Low complexity" evidence="6">
    <location>
        <begin position="539"/>
        <end position="554"/>
    </location>
</feature>
<evidence type="ECO:0000256" key="1">
    <source>
        <dbReference type="ARBA" id="ARBA00001974"/>
    </source>
</evidence>
<keyword evidence="9" id="KW-1185">Reference proteome</keyword>
<reference evidence="8" key="1">
    <citation type="submission" date="2021-02" db="EMBL/GenBank/DDBJ databases">
        <authorList>
            <person name="Dougan E. K."/>
            <person name="Rhodes N."/>
            <person name="Thang M."/>
            <person name="Chan C."/>
        </authorList>
    </citation>
    <scope>NUCLEOTIDE SEQUENCE</scope>
</reference>
<dbReference type="PROSITE" id="PS51645">
    <property type="entry name" value="PHR_CRY_ALPHA_BETA"/>
    <property type="match status" value="1"/>
</dbReference>
<sequence>MPREKVSVVWFKATDLRTHDHEPLSLAHAAGLPVLHLFVLDPRWFKRTPLAGFPRTGPRRALFQLEALADLSKRLEAAGQKLCVRHGISTARAFEELCDDFDVAACYTSREICPEELRVEQKVQEVLQAKHAGELQLCWTYELHHYDDLPADVRKKGASGFSGYRRCFSERCQVRDPLPRVDLAKSAPGIHWPRAEGLPSSVVDLGLSEAPEPDDRAEVLWAGGETAALARLDEYFFATNAIALQFVGATNFPHDGHSSTAANSQSKLSPWLAHGCLSARYLYAELKRYERERRHTDSTARMVHELYFRDFVRFSALLKGSKIFKLEGIYGRHPVGGWLQEDGLLAPWCHGQTGFPFLDASMRELEATGSCCHAGREVAAWFLVCDLGIDWRLGAEWFESTLIDYEPAANWFNWSFTCVPRATGGNSIQEEAKPLRPPRTRLQTLEAIYWAAQQDPDGEYIKRWVPELRSLDGTLAREPWRVTSEEPESAPRVGSAPEEWPPAVSRERERIGWARRNFPAGGSQVAVWWGCMRDAGKIAPRPEAGKAEGAGASAAERRLDPDDGKEYSLEGLKKKYKGQYKLEEIRLYWQDTCEPLEVRTDPEDGKAYTLAELHAKYRKQYTWQEVAKYFKSSCVRLQERASTIPRAQATGWPEGYPLPLLPPASFFCIEEIAEHSRRGQARKAAKAARLRLEIGGDGSGGRSIGPYGTGSSKSEHVASEERGIPKSQKGPRRWAKTAPQGT</sequence>
<evidence type="ECO:0000256" key="5">
    <source>
        <dbReference type="PIRSR" id="PIRSR602081-2"/>
    </source>
</evidence>
<organism evidence="8 9">
    <name type="scientific">Symbiodinium pilosum</name>
    <name type="common">Dinoflagellate</name>
    <dbReference type="NCBI Taxonomy" id="2952"/>
    <lineage>
        <taxon>Eukaryota</taxon>
        <taxon>Sar</taxon>
        <taxon>Alveolata</taxon>
        <taxon>Dinophyceae</taxon>
        <taxon>Suessiales</taxon>
        <taxon>Symbiodiniaceae</taxon>
        <taxon>Symbiodinium</taxon>
    </lineage>
</organism>
<dbReference type="InterPro" id="IPR036155">
    <property type="entry name" value="Crypto/Photolyase_N_sf"/>
</dbReference>
<dbReference type="GO" id="GO:0003677">
    <property type="term" value="F:DNA binding"/>
    <property type="evidence" value="ECO:0007669"/>
    <property type="project" value="TreeGrafter"/>
</dbReference>
<keyword evidence="4" id="KW-0274">FAD</keyword>